<evidence type="ECO:0000313" key="3">
    <source>
        <dbReference type="Proteomes" id="UP000273022"/>
    </source>
</evidence>
<dbReference type="RefSeq" id="WP_121851686.1">
    <property type="nucleotide sequence ID" value="NZ_CP037952.1"/>
</dbReference>
<feature type="transmembrane region" description="Helical" evidence="1">
    <location>
        <begin position="70"/>
        <end position="91"/>
    </location>
</feature>
<keyword evidence="1" id="KW-0812">Transmembrane</keyword>
<accession>A0A3A6TY62</accession>
<evidence type="ECO:0000313" key="2">
    <source>
        <dbReference type="EMBL" id="RJY19449.1"/>
    </source>
</evidence>
<proteinExistence type="predicted"/>
<feature type="transmembrane region" description="Helical" evidence="1">
    <location>
        <begin position="42"/>
        <end position="63"/>
    </location>
</feature>
<protein>
    <submittedName>
        <fullName evidence="2">Uncharacterized protein</fullName>
    </submittedName>
</protein>
<comment type="caution">
    <text evidence="2">The sequence shown here is derived from an EMBL/GenBank/DDBJ whole genome shotgun (WGS) entry which is preliminary data.</text>
</comment>
<keyword evidence="3" id="KW-1185">Reference proteome</keyword>
<evidence type="ECO:0000256" key="1">
    <source>
        <dbReference type="SAM" id="Phobius"/>
    </source>
</evidence>
<name>A0A3A6TY62_9GAMM</name>
<dbReference type="Proteomes" id="UP000273022">
    <property type="component" value="Unassembled WGS sequence"/>
</dbReference>
<sequence>MFFIAGFLAVLTVFVCHLLGFRSKFPRQESLVQALDVKSEKIYYHYITLFHIVSGAVLFLTCFDVIAKTHLYGLLSFIALNYFLFFVWRAYSIFVSGYKSTVFGKIELLGLLLAGVFCLSSLYM</sequence>
<keyword evidence="1" id="KW-1133">Transmembrane helix</keyword>
<feature type="transmembrane region" description="Helical" evidence="1">
    <location>
        <begin position="103"/>
        <end position="123"/>
    </location>
</feature>
<dbReference type="OrthoDB" id="9997753at2"/>
<dbReference type="EMBL" id="QYYH01000002">
    <property type="protein sequence ID" value="RJY19449.1"/>
    <property type="molecule type" value="Genomic_DNA"/>
</dbReference>
<dbReference type="AlphaFoldDB" id="A0A3A6TY62"/>
<keyword evidence="1" id="KW-0472">Membrane</keyword>
<gene>
    <name evidence="2" type="ORF">D5R81_00420</name>
</gene>
<reference evidence="2 3" key="1">
    <citation type="submission" date="2018-09" db="EMBL/GenBank/DDBJ databases">
        <title>Phylogeny of the Shewanellaceae, and recommendation for two new genera, Pseudoshewanella and Parashewanella.</title>
        <authorList>
            <person name="Wang G."/>
        </authorList>
    </citation>
    <scope>NUCLEOTIDE SEQUENCE [LARGE SCALE GENOMIC DNA]</scope>
    <source>
        <strain evidence="2 3">KCTC 22492</strain>
    </source>
</reference>
<organism evidence="2 3">
    <name type="scientific">Parashewanella spongiae</name>
    <dbReference type="NCBI Taxonomy" id="342950"/>
    <lineage>
        <taxon>Bacteria</taxon>
        <taxon>Pseudomonadati</taxon>
        <taxon>Pseudomonadota</taxon>
        <taxon>Gammaproteobacteria</taxon>
        <taxon>Alteromonadales</taxon>
        <taxon>Shewanellaceae</taxon>
        <taxon>Parashewanella</taxon>
    </lineage>
</organism>